<gene>
    <name evidence="1" type="ORF">E6Q54_12310</name>
</gene>
<dbReference type="RefSeq" id="WP_276760995.1">
    <property type="nucleotide sequence ID" value="NZ_SSGD01000066.1"/>
</dbReference>
<name>A0A5C7Y1E2_9MYCO</name>
<dbReference type="Proteomes" id="UP000321797">
    <property type="component" value="Unassembled WGS sequence"/>
</dbReference>
<proteinExistence type="predicted"/>
<sequence>MTDPADIAALNAPILATVTWTPRGGSPRVITGDYLDKWGAGTTVELGCGIEQVLVDLGLPQFNDGEHCIAVCALVNHQLRHGSVATLHCPDGVAVLELLPLAQALDGSHPIR</sequence>
<dbReference type="AlphaFoldDB" id="A0A5C7Y1E2"/>
<protein>
    <submittedName>
        <fullName evidence="1">Uncharacterized protein</fullName>
    </submittedName>
</protein>
<dbReference type="EMBL" id="SSGD01000066">
    <property type="protein sequence ID" value="TXI55580.1"/>
    <property type="molecule type" value="Genomic_DNA"/>
</dbReference>
<evidence type="ECO:0000313" key="1">
    <source>
        <dbReference type="EMBL" id="TXI55580.1"/>
    </source>
</evidence>
<organism evidence="1 2">
    <name type="scientific">Mycolicibacter arupensis</name>
    <dbReference type="NCBI Taxonomy" id="342002"/>
    <lineage>
        <taxon>Bacteria</taxon>
        <taxon>Bacillati</taxon>
        <taxon>Actinomycetota</taxon>
        <taxon>Actinomycetes</taxon>
        <taxon>Mycobacteriales</taxon>
        <taxon>Mycobacteriaceae</taxon>
        <taxon>Mycolicibacter</taxon>
    </lineage>
</organism>
<reference evidence="1 2" key="1">
    <citation type="submission" date="2018-09" db="EMBL/GenBank/DDBJ databases">
        <title>Metagenome Assembled Genomes from an Advanced Water Purification Facility.</title>
        <authorList>
            <person name="Stamps B.W."/>
            <person name="Spear J.R."/>
        </authorList>
    </citation>
    <scope>NUCLEOTIDE SEQUENCE [LARGE SCALE GENOMIC DNA]</scope>
    <source>
        <strain evidence="1">Bin_29_2</strain>
    </source>
</reference>
<evidence type="ECO:0000313" key="2">
    <source>
        <dbReference type="Proteomes" id="UP000321797"/>
    </source>
</evidence>
<comment type="caution">
    <text evidence="1">The sequence shown here is derived from an EMBL/GenBank/DDBJ whole genome shotgun (WGS) entry which is preliminary data.</text>
</comment>
<accession>A0A5C7Y1E2</accession>